<dbReference type="GO" id="GO:0015386">
    <property type="term" value="F:potassium:proton antiporter activity"/>
    <property type="evidence" value="ECO:0007669"/>
    <property type="project" value="TreeGrafter"/>
</dbReference>
<evidence type="ECO:0000256" key="3">
    <source>
        <dbReference type="ARBA" id="ARBA00007367"/>
    </source>
</evidence>
<feature type="transmembrane region" description="Helical" evidence="14">
    <location>
        <begin position="533"/>
        <end position="555"/>
    </location>
</feature>
<feature type="transmembrane region" description="Helical" evidence="14">
    <location>
        <begin position="286"/>
        <end position="307"/>
    </location>
</feature>
<dbReference type="GO" id="GO:0015385">
    <property type="term" value="F:sodium:proton antiporter activity"/>
    <property type="evidence" value="ECO:0007669"/>
    <property type="project" value="InterPro"/>
</dbReference>
<evidence type="ECO:0000256" key="12">
    <source>
        <dbReference type="ARBA" id="ARBA00023201"/>
    </source>
</evidence>
<reference evidence="16" key="1">
    <citation type="submission" date="2019-11" db="UniProtKB">
        <authorList>
            <consortium name="WormBaseParasite"/>
        </authorList>
    </citation>
    <scope>IDENTIFICATION</scope>
</reference>
<evidence type="ECO:0000256" key="10">
    <source>
        <dbReference type="ARBA" id="ARBA00023065"/>
    </source>
</evidence>
<dbReference type="AlphaFoldDB" id="A0A5K3FRM5"/>
<dbReference type="Gene3D" id="6.10.140.1330">
    <property type="match status" value="1"/>
</dbReference>
<feature type="domain" description="Cation/H+ exchanger transmembrane" evidence="15">
    <location>
        <begin position="40"/>
        <end position="433"/>
    </location>
</feature>
<dbReference type="Pfam" id="PF00999">
    <property type="entry name" value="Na_H_Exchanger"/>
    <property type="match status" value="1"/>
</dbReference>
<feature type="transmembrane region" description="Helical" evidence="14">
    <location>
        <begin position="402"/>
        <end position="423"/>
    </location>
</feature>
<evidence type="ECO:0000256" key="8">
    <source>
        <dbReference type="ARBA" id="ARBA00022989"/>
    </source>
</evidence>
<evidence type="ECO:0000256" key="9">
    <source>
        <dbReference type="ARBA" id="ARBA00023053"/>
    </source>
</evidence>
<dbReference type="GO" id="GO:0005886">
    <property type="term" value="C:plasma membrane"/>
    <property type="evidence" value="ECO:0007669"/>
    <property type="project" value="UniProtKB-SubCell"/>
</dbReference>
<keyword evidence="6 14" id="KW-0812">Transmembrane</keyword>
<dbReference type="InterPro" id="IPR002090">
    <property type="entry name" value="NHE-6/7/9"/>
</dbReference>
<feature type="region of interest" description="Disordered" evidence="13">
    <location>
        <begin position="732"/>
        <end position="752"/>
    </location>
</feature>
<dbReference type="PANTHER" id="PTHR10110">
    <property type="entry name" value="SODIUM/HYDROGEN EXCHANGER"/>
    <property type="match status" value="1"/>
</dbReference>
<dbReference type="InterPro" id="IPR018422">
    <property type="entry name" value="Cation/H_exchanger_CPA1"/>
</dbReference>
<dbReference type="InterPro" id="IPR006153">
    <property type="entry name" value="Cation/H_exchanger_TM"/>
</dbReference>
<dbReference type="PRINTS" id="PR01084">
    <property type="entry name" value="NAHEXCHNGR"/>
</dbReference>
<evidence type="ECO:0000256" key="13">
    <source>
        <dbReference type="SAM" id="MobiDB-lite"/>
    </source>
</evidence>
<dbReference type="WBParaSite" id="MCU_009978-RF">
    <property type="protein sequence ID" value="MCU_009978-RF"/>
    <property type="gene ID" value="MCU_009978"/>
</dbReference>
<keyword evidence="5" id="KW-1003">Cell membrane</keyword>
<comment type="subcellular location">
    <subcellularLocation>
        <location evidence="2">Cell membrane</location>
        <topology evidence="2">Multi-pass membrane protein</topology>
    </subcellularLocation>
    <subcellularLocation>
        <location evidence="1">Recycling endosome membrane</location>
        <topology evidence="1">Multi-pass membrane protein</topology>
    </subcellularLocation>
</comment>
<feature type="transmembrane region" description="Helical" evidence="14">
    <location>
        <begin position="175"/>
        <end position="202"/>
    </location>
</feature>
<evidence type="ECO:0000256" key="1">
    <source>
        <dbReference type="ARBA" id="ARBA00004195"/>
    </source>
</evidence>
<dbReference type="PRINTS" id="PR01088">
    <property type="entry name" value="NAHEXCHNGR6"/>
</dbReference>
<feature type="transmembrane region" description="Helical" evidence="14">
    <location>
        <begin position="146"/>
        <end position="163"/>
    </location>
</feature>
<keyword evidence="10" id="KW-0406">Ion transport</keyword>
<evidence type="ECO:0000256" key="6">
    <source>
        <dbReference type="ARBA" id="ARBA00022692"/>
    </source>
</evidence>
<evidence type="ECO:0000313" key="16">
    <source>
        <dbReference type="WBParaSite" id="MCU_009978-RF"/>
    </source>
</evidence>
<accession>A0A5K3FRM5</accession>
<keyword evidence="11 14" id="KW-0472">Membrane</keyword>
<evidence type="ECO:0000259" key="15">
    <source>
        <dbReference type="Pfam" id="PF00999"/>
    </source>
</evidence>
<name>A0A5K3FRM5_MESCO</name>
<proteinExistence type="inferred from homology"/>
<sequence length="757" mass="84149">MDACHADDINEIGRKTQARIEHEHRIDNVYMLSYTILMALTVLTIWLFKHRRFRYIHETGLAVIYGLIVGAIFRYGVPERFMTKQVYDLPPASGNSCSLTLPPERAIIKLTVMKPEKVSRYYHYSLEGESKDTVAAHYRMTFNPEIFFNVLLPPIIFAAGYSMKRKHFFSNFGAITTFAFLGTFIASIVTACLCFGLSRFIPRLNGLLRFNDCLFFGSVISATDPVTVLAIFHDLNVDVDMYALVFGESVLNDAVAISLSQAVDKFDPSVHGGLTGRALVSAISSFLGNFGSSFFLGSSIGCFTALLTKYTHVRDYPLLETVLFVLLSYSTFFLSEAIGLTGIVALLFCGVTQAHYTFNNLSRESQVWTKQSFELLSFLAENFVFAYIGVSTFSARSHNWDVWFILITMFACVGARMCAIYPLSALINCFRRNSCTSRCCQRRRRTGQNPSPNVGDTSVFGWQRFNSTTSLSTVAVEDGADPTITAAAATGSERNGVIGWNRQHLLVFCGLRGAMAFSLAIRNTSTEVRQMFFSTTIIIVIITVLLGGCFAVPMLQWLKIPVYIQNTEENSGDNNDPRKRRVKSYHSTCWFKFDSRFLKPILTHSGPLLSETLPQCCLPIADWLTTVDQREAALSNYYRESVDGDFAIGDAASDGSIRHVSTTKLSPASLKEQIEARQSLEKILKGGKLRVAYSSLASNCSPLSENLLNEVQPPVHINGSADSALVRVEFGEQRPQQSDGVPSILPSSSKVQDVFKL</sequence>
<evidence type="ECO:0000256" key="11">
    <source>
        <dbReference type="ARBA" id="ARBA00023136"/>
    </source>
</evidence>
<feature type="transmembrane region" description="Helical" evidence="14">
    <location>
        <begin position="327"/>
        <end position="351"/>
    </location>
</feature>
<dbReference type="GO" id="GO:0098719">
    <property type="term" value="P:sodium ion import across plasma membrane"/>
    <property type="evidence" value="ECO:0007669"/>
    <property type="project" value="TreeGrafter"/>
</dbReference>
<dbReference type="InterPro" id="IPR004709">
    <property type="entry name" value="NaH_exchanger"/>
</dbReference>
<feature type="compositionally biased region" description="Polar residues" evidence="13">
    <location>
        <begin position="734"/>
        <end position="751"/>
    </location>
</feature>
<comment type="similarity">
    <text evidence="3">Belongs to the monovalent cation:proton antiporter 1 (CPA1) transporter (TC 2.A.36) family.</text>
</comment>
<feature type="transmembrane region" description="Helical" evidence="14">
    <location>
        <begin position="60"/>
        <end position="77"/>
    </location>
</feature>
<evidence type="ECO:0000256" key="14">
    <source>
        <dbReference type="SAM" id="Phobius"/>
    </source>
</evidence>
<evidence type="ECO:0000256" key="4">
    <source>
        <dbReference type="ARBA" id="ARBA00022448"/>
    </source>
</evidence>
<keyword evidence="4" id="KW-0813">Transport</keyword>
<organism evidence="16">
    <name type="scientific">Mesocestoides corti</name>
    <name type="common">Flatworm</name>
    <dbReference type="NCBI Taxonomy" id="53468"/>
    <lineage>
        <taxon>Eukaryota</taxon>
        <taxon>Metazoa</taxon>
        <taxon>Spiralia</taxon>
        <taxon>Lophotrochozoa</taxon>
        <taxon>Platyhelminthes</taxon>
        <taxon>Cestoda</taxon>
        <taxon>Eucestoda</taxon>
        <taxon>Cyclophyllidea</taxon>
        <taxon>Mesocestoididae</taxon>
        <taxon>Mesocestoides</taxon>
    </lineage>
</organism>
<feature type="transmembrane region" description="Helical" evidence="14">
    <location>
        <begin position="29"/>
        <end position="48"/>
    </location>
</feature>
<dbReference type="GO" id="GO:0055038">
    <property type="term" value="C:recycling endosome membrane"/>
    <property type="evidence" value="ECO:0007669"/>
    <property type="project" value="UniProtKB-SubCell"/>
</dbReference>
<protein>
    <submittedName>
        <fullName evidence="16">Na_H_Exchanger domain-containing protein</fullName>
    </submittedName>
</protein>
<keyword evidence="12" id="KW-0739">Sodium transport</keyword>
<dbReference type="PANTHER" id="PTHR10110:SF187">
    <property type="entry name" value="SODIUM_HYDROGEN EXCHANGER"/>
    <property type="match status" value="1"/>
</dbReference>
<dbReference type="GO" id="GO:0051453">
    <property type="term" value="P:regulation of intracellular pH"/>
    <property type="evidence" value="ECO:0007669"/>
    <property type="project" value="TreeGrafter"/>
</dbReference>
<keyword evidence="7" id="KW-0967">Endosome</keyword>
<feature type="transmembrane region" description="Helical" evidence="14">
    <location>
        <begin position="372"/>
        <end position="390"/>
    </location>
</feature>
<keyword evidence="8 14" id="KW-1133">Transmembrane helix</keyword>
<evidence type="ECO:0000256" key="5">
    <source>
        <dbReference type="ARBA" id="ARBA00022475"/>
    </source>
</evidence>
<evidence type="ECO:0000256" key="7">
    <source>
        <dbReference type="ARBA" id="ARBA00022753"/>
    </source>
</evidence>
<evidence type="ECO:0000256" key="2">
    <source>
        <dbReference type="ARBA" id="ARBA00004651"/>
    </source>
</evidence>
<keyword evidence="9" id="KW-0915">Sodium</keyword>